<dbReference type="EC" id="5.2.1.8" evidence="2 7"/>
<evidence type="ECO:0000259" key="9">
    <source>
        <dbReference type="PROSITE" id="PS50059"/>
    </source>
</evidence>
<evidence type="ECO:0000256" key="6">
    <source>
        <dbReference type="ARBA" id="ARBA00023235"/>
    </source>
</evidence>
<keyword evidence="5 7" id="KW-0697">Rotamase</keyword>
<evidence type="ECO:0000313" key="11">
    <source>
        <dbReference type="Proteomes" id="UP001165160"/>
    </source>
</evidence>
<keyword evidence="4" id="KW-0802">TPR repeat</keyword>
<dbReference type="InterPro" id="IPR001179">
    <property type="entry name" value="PPIase_FKBP_dom"/>
</dbReference>
<keyword evidence="8" id="KW-0472">Membrane</keyword>
<dbReference type="Gene3D" id="3.10.50.40">
    <property type="match status" value="1"/>
</dbReference>
<dbReference type="PROSITE" id="PS50059">
    <property type="entry name" value="FKBP_PPIASE"/>
    <property type="match status" value="1"/>
</dbReference>
<name>A0A9W7KXK8_9STRA</name>
<dbReference type="AlphaFoldDB" id="A0A9W7KXK8"/>
<dbReference type="GO" id="GO:0003755">
    <property type="term" value="F:peptidyl-prolyl cis-trans isomerase activity"/>
    <property type="evidence" value="ECO:0007669"/>
    <property type="project" value="UniProtKB-KW"/>
</dbReference>
<protein>
    <recommendedName>
        <fullName evidence="2 7">peptidylprolyl isomerase</fullName>
        <ecNumber evidence="2 7">5.2.1.8</ecNumber>
    </recommendedName>
</protein>
<dbReference type="Pfam" id="PF00254">
    <property type="entry name" value="FKBP_C"/>
    <property type="match status" value="1"/>
</dbReference>
<keyword evidence="8" id="KW-1133">Transmembrane helix</keyword>
<evidence type="ECO:0000313" key="10">
    <source>
        <dbReference type="EMBL" id="GMI14901.1"/>
    </source>
</evidence>
<evidence type="ECO:0000256" key="5">
    <source>
        <dbReference type="ARBA" id="ARBA00023110"/>
    </source>
</evidence>
<comment type="caution">
    <text evidence="10">The sequence shown here is derived from an EMBL/GenBank/DDBJ whole genome shotgun (WGS) entry which is preliminary data.</text>
</comment>
<organism evidence="10 11">
    <name type="scientific">Triparma verrucosa</name>
    <dbReference type="NCBI Taxonomy" id="1606542"/>
    <lineage>
        <taxon>Eukaryota</taxon>
        <taxon>Sar</taxon>
        <taxon>Stramenopiles</taxon>
        <taxon>Ochrophyta</taxon>
        <taxon>Bolidophyceae</taxon>
        <taxon>Parmales</taxon>
        <taxon>Triparmaceae</taxon>
        <taxon>Triparma</taxon>
    </lineage>
</organism>
<comment type="catalytic activity">
    <reaction evidence="1 7">
        <text>[protein]-peptidylproline (omega=180) = [protein]-peptidylproline (omega=0)</text>
        <dbReference type="Rhea" id="RHEA:16237"/>
        <dbReference type="Rhea" id="RHEA-COMP:10747"/>
        <dbReference type="Rhea" id="RHEA-COMP:10748"/>
        <dbReference type="ChEBI" id="CHEBI:83833"/>
        <dbReference type="ChEBI" id="CHEBI:83834"/>
        <dbReference type="EC" id="5.2.1.8"/>
    </reaction>
</comment>
<dbReference type="PANTHER" id="PTHR46512:SF9">
    <property type="entry name" value="PEPTIDYLPROLYL ISOMERASE"/>
    <property type="match status" value="1"/>
</dbReference>
<evidence type="ECO:0000256" key="4">
    <source>
        <dbReference type="ARBA" id="ARBA00022803"/>
    </source>
</evidence>
<dbReference type="SUPFAM" id="SSF48452">
    <property type="entry name" value="TPR-like"/>
    <property type="match status" value="1"/>
</dbReference>
<dbReference type="Proteomes" id="UP001165160">
    <property type="component" value="Unassembled WGS sequence"/>
</dbReference>
<evidence type="ECO:0000256" key="3">
    <source>
        <dbReference type="ARBA" id="ARBA00022737"/>
    </source>
</evidence>
<keyword evidence="3" id="KW-0677">Repeat</keyword>
<evidence type="ECO:0000256" key="7">
    <source>
        <dbReference type="PROSITE-ProRule" id="PRU00277"/>
    </source>
</evidence>
<accession>A0A9W7KXK8</accession>
<evidence type="ECO:0000256" key="1">
    <source>
        <dbReference type="ARBA" id="ARBA00000971"/>
    </source>
</evidence>
<sequence length="381" mass="41931">MDKLIPPKSDGDDDEEESPYTFCELMSDLVQLKITSAPQTPRPTEQADVHDQVTVSIRCYQSGGSPDNPLFEEKSATYIVGDAEVPPGLELGFRFIRKSERGVLRVKSKFAYGAAGLSDRGVAPDADLEFEVVLEDIVRSGDFKLEEKIKVALRKKELGNAEFKRKEYKKALRLYSAAATTAVEELNALTDADGTDEEEKDGLVWGEVRAVAVACTNNVARVLFKMNEWAKARDACVESLKIDGDTVSTYLVCCNICISMAEFEEAEMAIVEAGKMCESEKDLAELARLTKLLKRRKKEYKKERKEMWTRGLGGGGGGAKKASRGGTSADEKKIKIVNGNPEADEDKEENRTMLLWLLSLVAAILVVGVSIKLADGNGERD</sequence>
<gene>
    <name evidence="10" type="ORF">TrVE_jg6040</name>
</gene>
<dbReference type="Gene3D" id="1.25.40.10">
    <property type="entry name" value="Tetratricopeptide repeat domain"/>
    <property type="match status" value="1"/>
</dbReference>
<evidence type="ECO:0000256" key="2">
    <source>
        <dbReference type="ARBA" id="ARBA00013194"/>
    </source>
</evidence>
<keyword evidence="8" id="KW-0812">Transmembrane</keyword>
<dbReference type="InterPro" id="IPR019734">
    <property type="entry name" value="TPR_rpt"/>
</dbReference>
<dbReference type="EMBL" id="BRXX01000508">
    <property type="protein sequence ID" value="GMI14901.1"/>
    <property type="molecule type" value="Genomic_DNA"/>
</dbReference>
<feature type="domain" description="PPIase FKBP-type" evidence="9">
    <location>
        <begin position="54"/>
        <end position="138"/>
    </location>
</feature>
<reference evidence="11" key="1">
    <citation type="journal article" date="2023" name="Commun. Biol.">
        <title>Genome analysis of Parmales, the sister group of diatoms, reveals the evolutionary specialization of diatoms from phago-mixotrophs to photoautotrophs.</title>
        <authorList>
            <person name="Ban H."/>
            <person name="Sato S."/>
            <person name="Yoshikawa S."/>
            <person name="Yamada K."/>
            <person name="Nakamura Y."/>
            <person name="Ichinomiya M."/>
            <person name="Sato N."/>
            <person name="Blanc-Mathieu R."/>
            <person name="Endo H."/>
            <person name="Kuwata A."/>
            <person name="Ogata H."/>
        </authorList>
    </citation>
    <scope>NUCLEOTIDE SEQUENCE [LARGE SCALE GENOMIC DNA]</scope>
    <source>
        <strain evidence="11">NIES 3699</strain>
    </source>
</reference>
<dbReference type="PANTHER" id="PTHR46512">
    <property type="entry name" value="PEPTIDYLPROLYL ISOMERASE"/>
    <property type="match status" value="1"/>
</dbReference>
<dbReference type="SMART" id="SM00028">
    <property type="entry name" value="TPR"/>
    <property type="match status" value="2"/>
</dbReference>
<dbReference type="InterPro" id="IPR046357">
    <property type="entry name" value="PPIase_dom_sf"/>
</dbReference>
<feature type="transmembrane region" description="Helical" evidence="8">
    <location>
        <begin position="353"/>
        <end position="374"/>
    </location>
</feature>
<dbReference type="SUPFAM" id="SSF54534">
    <property type="entry name" value="FKBP-like"/>
    <property type="match status" value="1"/>
</dbReference>
<dbReference type="InterPro" id="IPR050754">
    <property type="entry name" value="FKBP4/5/8-like"/>
</dbReference>
<keyword evidence="11" id="KW-1185">Reference proteome</keyword>
<proteinExistence type="predicted"/>
<keyword evidence="6 7" id="KW-0413">Isomerase</keyword>
<evidence type="ECO:0000256" key="8">
    <source>
        <dbReference type="SAM" id="Phobius"/>
    </source>
</evidence>
<dbReference type="InterPro" id="IPR011990">
    <property type="entry name" value="TPR-like_helical_dom_sf"/>
</dbReference>